<dbReference type="AlphaFoldDB" id="A0ABD2CUF4"/>
<name>A0ABD2CUF4_VESMC</name>
<dbReference type="EMBL" id="JAYRBN010000031">
    <property type="protein sequence ID" value="KAL2748717.1"/>
    <property type="molecule type" value="Genomic_DNA"/>
</dbReference>
<organism evidence="1 2">
    <name type="scientific">Vespula maculifrons</name>
    <name type="common">Eastern yellow jacket</name>
    <name type="synonym">Wasp</name>
    <dbReference type="NCBI Taxonomy" id="7453"/>
    <lineage>
        <taxon>Eukaryota</taxon>
        <taxon>Metazoa</taxon>
        <taxon>Ecdysozoa</taxon>
        <taxon>Arthropoda</taxon>
        <taxon>Hexapoda</taxon>
        <taxon>Insecta</taxon>
        <taxon>Pterygota</taxon>
        <taxon>Neoptera</taxon>
        <taxon>Endopterygota</taxon>
        <taxon>Hymenoptera</taxon>
        <taxon>Apocrita</taxon>
        <taxon>Aculeata</taxon>
        <taxon>Vespoidea</taxon>
        <taxon>Vespidae</taxon>
        <taxon>Vespinae</taxon>
        <taxon>Vespula</taxon>
    </lineage>
</organism>
<proteinExistence type="predicted"/>
<gene>
    <name evidence="1" type="ORF">V1477_003360</name>
</gene>
<accession>A0ABD2CUF4</accession>
<sequence>MKIDKSVKIQKTTSKTAMNFCPNHVIVSIVGVNSRYERLVHQEKRCCRNDRIIDHLMNP</sequence>
<evidence type="ECO:0000313" key="1">
    <source>
        <dbReference type="EMBL" id="KAL2748717.1"/>
    </source>
</evidence>
<comment type="caution">
    <text evidence="1">The sequence shown here is derived from an EMBL/GenBank/DDBJ whole genome shotgun (WGS) entry which is preliminary data.</text>
</comment>
<reference evidence="1 2" key="1">
    <citation type="journal article" date="2024" name="Ann. Entomol. Soc. Am.">
        <title>Genomic analyses of the southern and eastern yellowjacket wasps (Hymenoptera: Vespidae) reveal evolutionary signatures of social life.</title>
        <authorList>
            <person name="Catto M.A."/>
            <person name="Caine P.B."/>
            <person name="Orr S.E."/>
            <person name="Hunt B.G."/>
            <person name="Goodisman M.A.D."/>
        </authorList>
    </citation>
    <scope>NUCLEOTIDE SEQUENCE [LARGE SCALE GENOMIC DNA]</scope>
    <source>
        <strain evidence="1">232</strain>
        <tissue evidence="1">Head and thorax</tissue>
    </source>
</reference>
<protein>
    <submittedName>
        <fullName evidence="1">Uncharacterized protein</fullName>
    </submittedName>
</protein>
<keyword evidence="2" id="KW-1185">Reference proteome</keyword>
<evidence type="ECO:0000313" key="2">
    <source>
        <dbReference type="Proteomes" id="UP001607303"/>
    </source>
</evidence>
<dbReference type="Proteomes" id="UP001607303">
    <property type="component" value="Unassembled WGS sequence"/>
</dbReference>